<gene>
    <name evidence="2" type="ORF">L210DRAFT_3505827</name>
</gene>
<proteinExistence type="predicted"/>
<keyword evidence="3" id="KW-1185">Reference proteome</keyword>
<protein>
    <submittedName>
        <fullName evidence="2">Uncharacterized protein</fullName>
    </submittedName>
</protein>
<dbReference type="Proteomes" id="UP001194468">
    <property type="component" value="Unassembled WGS sequence"/>
</dbReference>
<dbReference type="EMBL" id="WHUW01000022">
    <property type="protein sequence ID" value="KAF8436210.1"/>
    <property type="molecule type" value="Genomic_DNA"/>
</dbReference>
<organism evidence="2 3">
    <name type="scientific">Boletus edulis BED1</name>
    <dbReference type="NCBI Taxonomy" id="1328754"/>
    <lineage>
        <taxon>Eukaryota</taxon>
        <taxon>Fungi</taxon>
        <taxon>Dikarya</taxon>
        <taxon>Basidiomycota</taxon>
        <taxon>Agaricomycotina</taxon>
        <taxon>Agaricomycetes</taxon>
        <taxon>Agaricomycetidae</taxon>
        <taxon>Boletales</taxon>
        <taxon>Boletineae</taxon>
        <taxon>Boletaceae</taxon>
        <taxon>Boletoideae</taxon>
        <taxon>Boletus</taxon>
    </lineage>
</organism>
<comment type="caution">
    <text evidence="2">The sequence shown here is derived from an EMBL/GenBank/DDBJ whole genome shotgun (WGS) entry which is preliminary data.</text>
</comment>
<name>A0AAD4GCD6_BOLED</name>
<reference evidence="2" key="2">
    <citation type="journal article" date="2020" name="Nat. Commun.">
        <title>Large-scale genome sequencing of mycorrhizal fungi provides insights into the early evolution of symbiotic traits.</title>
        <authorList>
            <person name="Miyauchi S."/>
            <person name="Kiss E."/>
            <person name="Kuo A."/>
            <person name="Drula E."/>
            <person name="Kohler A."/>
            <person name="Sanchez-Garcia M."/>
            <person name="Morin E."/>
            <person name="Andreopoulos B."/>
            <person name="Barry K.W."/>
            <person name="Bonito G."/>
            <person name="Buee M."/>
            <person name="Carver A."/>
            <person name="Chen C."/>
            <person name="Cichocki N."/>
            <person name="Clum A."/>
            <person name="Culley D."/>
            <person name="Crous P.W."/>
            <person name="Fauchery L."/>
            <person name="Girlanda M."/>
            <person name="Hayes R.D."/>
            <person name="Keri Z."/>
            <person name="LaButti K."/>
            <person name="Lipzen A."/>
            <person name="Lombard V."/>
            <person name="Magnuson J."/>
            <person name="Maillard F."/>
            <person name="Murat C."/>
            <person name="Nolan M."/>
            <person name="Ohm R.A."/>
            <person name="Pangilinan J."/>
            <person name="Pereira M.F."/>
            <person name="Perotto S."/>
            <person name="Peter M."/>
            <person name="Pfister S."/>
            <person name="Riley R."/>
            <person name="Sitrit Y."/>
            <person name="Stielow J.B."/>
            <person name="Szollosi G."/>
            <person name="Zifcakova L."/>
            <person name="Stursova M."/>
            <person name="Spatafora J.W."/>
            <person name="Tedersoo L."/>
            <person name="Vaario L.M."/>
            <person name="Yamada A."/>
            <person name="Yan M."/>
            <person name="Wang P."/>
            <person name="Xu J."/>
            <person name="Bruns T."/>
            <person name="Baldrian P."/>
            <person name="Vilgalys R."/>
            <person name="Dunand C."/>
            <person name="Henrissat B."/>
            <person name="Grigoriev I.V."/>
            <person name="Hibbett D."/>
            <person name="Nagy L.G."/>
            <person name="Martin F.M."/>
        </authorList>
    </citation>
    <scope>NUCLEOTIDE SEQUENCE</scope>
    <source>
        <strain evidence="2">BED1</strain>
    </source>
</reference>
<evidence type="ECO:0000256" key="1">
    <source>
        <dbReference type="SAM" id="Phobius"/>
    </source>
</evidence>
<accession>A0AAD4GCD6</accession>
<sequence>MVVINSTKNDTAWLVNQTRSGHQTGLRHRGSAGRHLIAVSRARFSRFAFPNALYPTTGVFCRVPGCGKGRVRRAKATSKFLILVLYIPTHPLAVTVHTSRPRYAALHVFHGLEWHSTCALFYMTTLMLSFAVPVGCHSFPRRESDLMRRHANDGDGDGPDLSPWTLRIYLEFRVPDSDIDGSWVSPGPYWLEVSGWAGFSCQVASQDQIVRFNGTIPNASKLSHGSGLETSS</sequence>
<dbReference type="AlphaFoldDB" id="A0AAD4GCD6"/>
<keyword evidence="1" id="KW-0472">Membrane</keyword>
<reference evidence="2" key="1">
    <citation type="submission" date="2019-10" db="EMBL/GenBank/DDBJ databases">
        <authorList>
            <consortium name="DOE Joint Genome Institute"/>
            <person name="Kuo A."/>
            <person name="Miyauchi S."/>
            <person name="Kiss E."/>
            <person name="Drula E."/>
            <person name="Kohler A."/>
            <person name="Sanchez-Garcia M."/>
            <person name="Andreopoulos B."/>
            <person name="Barry K.W."/>
            <person name="Bonito G."/>
            <person name="Buee M."/>
            <person name="Carver A."/>
            <person name="Chen C."/>
            <person name="Cichocki N."/>
            <person name="Clum A."/>
            <person name="Culley D."/>
            <person name="Crous P.W."/>
            <person name="Fauchery L."/>
            <person name="Girlanda M."/>
            <person name="Hayes R."/>
            <person name="Keri Z."/>
            <person name="LaButti K."/>
            <person name="Lipzen A."/>
            <person name="Lombard V."/>
            <person name="Magnuson J."/>
            <person name="Maillard F."/>
            <person name="Morin E."/>
            <person name="Murat C."/>
            <person name="Nolan M."/>
            <person name="Ohm R."/>
            <person name="Pangilinan J."/>
            <person name="Pereira M."/>
            <person name="Perotto S."/>
            <person name="Peter M."/>
            <person name="Riley R."/>
            <person name="Sitrit Y."/>
            <person name="Stielow B."/>
            <person name="Szollosi G."/>
            <person name="Zifcakova L."/>
            <person name="Stursova M."/>
            <person name="Spatafora J.W."/>
            <person name="Tedersoo L."/>
            <person name="Vaario L.-M."/>
            <person name="Yamada A."/>
            <person name="Yan M."/>
            <person name="Wang P."/>
            <person name="Xu J."/>
            <person name="Bruns T."/>
            <person name="Baldrian P."/>
            <person name="Vilgalys R."/>
            <person name="Henrissat B."/>
            <person name="Grigoriev I.V."/>
            <person name="Hibbett D."/>
            <person name="Nagy L.G."/>
            <person name="Martin F.M."/>
        </authorList>
    </citation>
    <scope>NUCLEOTIDE SEQUENCE</scope>
    <source>
        <strain evidence="2">BED1</strain>
    </source>
</reference>
<feature type="transmembrane region" description="Helical" evidence="1">
    <location>
        <begin position="80"/>
        <end position="99"/>
    </location>
</feature>
<feature type="transmembrane region" description="Helical" evidence="1">
    <location>
        <begin position="119"/>
        <end position="139"/>
    </location>
</feature>
<evidence type="ECO:0000313" key="2">
    <source>
        <dbReference type="EMBL" id="KAF8436210.1"/>
    </source>
</evidence>
<keyword evidence="1" id="KW-1133">Transmembrane helix</keyword>
<keyword evidence="1" id="KW-0812">Transmembrane</keyword>
<evidence type="ECO:0000313" key="3">
    <source>
        <dbReference type="Proteomes" id="UP001194468"/>
    </source>
</evidence>